<reference evidence="1 2" key="1">
    <citation type="submission" date="2018-09" db="EMBL/GenBank/DDBJ databases">
        <title>Metagenome Assembled Genomes from an Advanced Water Purification Facility.</title>
        <authorList>
            <person name="Stamps B.W."/>
            <person name="Spear J.R."/>
        </authorList>
    </citation>
    <scope>NUCLEOTIDE SEQUENCE [LARGE SCALE GENOMIC DNA]</scope>
    <source>
        <strain evidence="1">Bin_29_2</strain>
    </source>
</reference>
<dbReference type="EMBL" id="SSGD01000031">
    <property type="protein sequence ID" value="TXI57979.1"/>
    <property type="molecule type" value="Genomic_DNA"/>
</dbReference>
<organism evidence="1 2">
    <name type="scientific">Mycolicibacter arupensis</name>
    <dbReference type="NCBI Taxonomy" id="342002"/>
    <lineage>
        <taxon>Bacteria</taxon>
        <taxon>Bacillati</taxon>
        <taxon>Actinomycetota</taxon>
        <taxon>Actinomycetes</taxon>
        <taxon>Mycobacteriales</taxon>
        <taxon>Mycobacteriaceae</taxon>
        <taxon>Mycolicibacter</taxon>
    </lineage>
</organism>
<dbReference type="RefSeq" id="WP_276759583.1">
    <property type="nucleotide sequence ID" value="NZ_SSGD01000031.1"/>
</dbReference>
<evidence type="ECO:0000313" key="1">
    <source>
        <dbReference type="EMBL" id="TXI57979.1"/>
    </source>
</evidence>
<evidence type="ECO:0000313" key="2">
    <source>
        <dbReference type="Proteomes" id="UP000321797"/>
    </source>
</evidence>
<protein>
    <submittedName>
        <fullName evidence="1">Uncharacterized protein</fullName>
    </submittedName>
</protein>
<proteinExistence type="predicted"/>
<dbReference type="Proteomes" id="UP000321797">
    <property type="component" value="Unassembled WGS sequence"/>
</dbReference>
<dbReference type="AlphaFoldDB" id="A0A5C7Y7T0"/>
<gene>
    <name evidence="1" type="ORF">E6Q54_06805</name>
</gene>
<sequence>MKALLVVAGISCTAMCLVVAMIIDFITRCLPLIVAGAVVWAVVKVIRRSTRHSCNHPQPVGGAPVEQTVLVPFEVPTGYVRAGEDGDRRVPQERDEAYRRAVVADRRTDAPFGRALNCRHQGRGHGY</sequence>
<accession>A0A5C7Y7T0</accession>
<comment type="caution">
    <text evidence="1">The sequence shown here is derived from an EMBL/GenBank/DDBJ whole genome shotgun (WGS) entry which is preliminary data.</text>
</comment>
<name>A0A5C7Y7T0_9MYCO</name>